<comment type="similarity">
    <text evidence="5">Belongs to the 4-toluene sulfonate uptake permease (TSUP) (TC 2.A.102) family.</text>
</comment>
<comment type="caution">
    <text evidence="6">The sequence shown here is derived from an EMBL/GenBank/DDBJ whole genome shotgun (WGS) entry which is preliminary data.</text>
</comment>
<dbReference type="InterPro" id="IPR051598">
    <property type="entry name" value="TSUP/Inactive_protease-like"/>
</dbReference>
<feature type="transmembrane region" description="Helical" evidence="5">
    <location>
        <begin position="104"/>
        <end position="126"/>
    </location>
</feature>
<evidence type="ECO:0000256" key="4">
    <source>
        <dbReference type="ARBA" id="ARBA00023136"/>
    </source>
</evidence>
<keyword evidence="7" id="KW-1185">Reference proteome</keyword>
<feature type="transmembrane region" description="Helical" evidence="5">
    <location>
        <begin position="44"/>
        <end position="62"/>
    </location>
</feature>
<dbReference type="InterPro" id="IPR002781">
    <property type="entry name" value="TM_pro_TauE-like"/>
</dbReference>
<proteinExistence type="inferred from homology"/>
<dbReference type="RefSeq" id="WP_380900872.1">
    <property type="nucleotide sequence ID" value="NZ_JBHUEG010000007.1"/>
</dbReference>
<evidence type="ECO:0000256" key="1">
    <source>
        <dbReference type="ARBA" id="ARBA00004141"/>
    </source>
</evidence>
<feature type="transmembrane region" description="Helical" evidence="5">
    <location>
        <begin position="74"/>
        <end position="98"/>
    </location>
</feature>
<evidence type="ECO:0000313" key="6">
    <source>
        <dbReference type="EMBL" id="MFD2546763.1"/>
    </source>
</evidence>
<feature type="transmembrane region" description="Helical" evidence="5">
    <location>
        <begin position="244"/>
        <end position="263"/>
    </location>
</feature>
<keyword evidence="3 5" id="KW-1133">Transmembrane helix</keyword>
<dbReference type="PANTHER" id="PTHR43701:SF2">
    <property type="entry name" value="MEMBRANE TRANSPORTER PROTEIN YJNA-RELATED"/>
    <property type="match status" value="1"/>
</dbReference>
<keyword evidence="2 5" id="KW-0812">Transmembrane</keyword>
<comment type="subcellular location">
    <subcellularLocation>
        <location evidence="5">Cell membrane</location>
        <topology evidence="5">Multi-pass membrane protein</topology>
    </subcellularLocation>
    <subcellularLocation>
        <location evidence="1">Membrane</location>
        <topology evidence="1">Multi-pass membrane protein</topology>
    </subcellularLocation>
</comment>
<dbReference type="Proteomes" id="UP001597545">
    <property type="component" value="Unassembled WGS sequence"/>
</dbReference>
<feature type="transmembrane region" description="Helical" evidence="5">
    <location>
        <begin position="214"/>
        <end position="232"/>
    </location>
</feature>
<evidence type="ECO:0000256" key="3">
    <source>
        <dbReference type="ARBA" id="ARBA00022989"/>
    </source>
</evidence>
<reference evidence="7" key="1">
    <citation type="journal article" date="2019" name="Int. J. Syst. Evol. Microbiol.">
        <title>The Global Catalogue of Microorganisms (GCM) 10K type strain sequencing project: providing services to taxonomists for standard genome sequencing and annotation.</title>
        <authorList>
            <consortium name="The Broad Institute Genomics Platform"/>
            <consortium name="The Broad Institute Genome Sequencing Center for Infectious Disease"/>
            <person name="Wu L."/>
            <person name="Ma J."/>
        </authorList>
    </citation>
    <scope>NUCLEOTIDE SEQUENCE [LARGE SCALE GENOMIC DNA]</scope>
    <source>
        <strain evidence="7">KCTC 42662</strain>
    </source>
</reference>
<evidence type="ECO:0000313" key="7">
    <source>
        <dbReference type="Proteomes" id="UP001597545"/>
    </source>
</evidence>
<gene>
    <name evidence="6" type="ORF">ACFSR5_03780</name>
</gene>
<dbReference type="EMBL" id="JBHULR010000003">
    <property type="protein sequence ID" value="MFD2546763.1"/>
    <property type="molecule type" value="Genomic_DNA"/>
</dbReference>
<dbReference type="PANTHER" id="PTHR43701">
    <property type="entry name" value="MEMBRANE TRANSPORTER PROTEIN MJ0441-RELATED"/>
    <property type="match status" value="1"/>
</dbReference>
<evidence type="ECO:0000256" key="5">
    <source>
        <dbReference type="RuleBase" id="RU363041"/>
    </source>
</evidence>
<keyword evidence="5" id="KW-1003">Cell membrane</keyword>
<feature type="transmembrane region" description="Helical" evidence="5">
    <location>
        <begin position="7"/>
        <end position="32"/>
    </location>
</feature>
<accession>A0ABW5KEK9</accession>
<sequence length="264" mass="28289">MILGYFLAIVVGITLGLVGSGGSILTVPILVYTMGVDPVLSTTYSLFAVGVTAVVGSLKGFYQGEVDLRKVVSFGIPSLLMVFVTRTFILPCIPEIFIIGDWEIHQATVLMIVFAVVMLASAWSMIKGHSFAFVEKHTARRFGSGQIVMHGMLVGLVTGVVGAGGGFLIIPALVHFYHMPMKNAVSTSLVIIAVNAGFGLLGDVEKLPTFDWQILGGYTGLAIGGIFVGFYLANKISGDQLKKLFGYMILLVGMYILVKELFLI</sequence>
<name>A0ABW5KEK9_9SPHI</name>
<evidence type="ECO:0000256" key="2">
    <source>
        <dbReference type="ARBA" id="ARBA00022692"/>
    </source>
</evidence>
<protein>
    <recommendedName>
        <fullName evidence="5">Probable membrane transporter protein</fullName>
    </recommendedName>
</protein>
<dbReference type="Pfam" id="PF01925">
    <property type="entry name" value="TauE"/>
    <property type="match status" value="1"/>
</dbReference>
<organism evidence="6 7">
    <name type="scientific">Sphingobacterium suaedae</name>
    <dbReference type="NCBI Taxonomy" id="1686402"/>
    <lineage>
        <taxon>Bacteria</taxon>
        <taxon>Pseudomonadati</taxon>
        <taxon>Bacteroidota</taxon>
        <taxon>Sphingobacteriia</taxon>
        <taxon>Sphingobacteriales</taxon>
        <taxon>Sphingobacteriaceae</taxon>
        <taxon>Sphingobacterium</taxon>
    </lineage>
</organism>
<keyword evidence="4 5" id="KW-0472">Membrane</keyword>
<feature type="transmembrane region" description="Helical" evidence="5">
    <location>
        <begin position="183"/>
        <end position="202"/>
    </location>
</feature>
<feature type="transmembrane region" description="Helical" evidence="5">
    <location>
        <begin position="147"/>
        <end position="177"/>
    </location>
</feature>